<feature type="repeat" description="TPR" evidence="3">
    <location>
        <begin position="478"/>
        <end position="511"/>
    </location>
</feature>
<dbReference type="SUPFAM" id="SSF56399">
    <property type="entry name" value="ADP-ribosylation"/>
    <property type="match status" value="1"/>
</dbReference>
<dbReference type="EMBL" id="CAJOBG010008005">
    <property type="protein sequence ID" value="CAF4232387.1"/>
    <property type="molecule type" value="Genomic_DNA"/>
</dbReference>
<dbReference type="Gene3D" id="1.25.40.10">
    <property type="entry name" value="Tetratricopeptide repeat domain"/>
    <property type="match status" value="2"/>
</dbReference>
<evidence type="ECO:0000256" key="2">
    <source>
        <dbReference type="ARBA" id="ARBA00022803"/>
    </source>
</evidence>
<dbReference type="Pfam" id="PF13424">
    <property type="entry name" value="TPR_12"/>
    <property type="match status" value="2"/>
</dbReference>
<keyword evidence="2 3" id="KW-0802">TPR repeat</keyword>
<dbReference type="PANTHER" id="PTHR45641">
    <property type="entry name" value="TETRATRICOPEPTIDE REPEAT PROTEIN (AFU_ORTHOLOGUE AFUA_6G03870)"/>
    <property type="match status" value="1"/>
</dbReference>
<sequence>MKSKNSANQVYVDQGDTKDCDAIEHMNIALDGYNTRFFEDFFECGEYLYKLPTSTNVILVAQDEYAVDIAHTIHCLCQVKVIFIVHHSKTNATEDQNFECPQYVKVKYVNINQVSERVRLFEARFLRNTKEFFSIDILKENQASELSAIEINGRFLFTQLLLDILIRMEPKLNDKDELIDRCTEIYAKDTSELRRVEQFHLDYKTENVFKWYTRDAFVYRLLNQALRTQNIDFLFLFRFILQDLEKQLILYQEQAPVHAYRAQRLSKDEWSQLSGTKNHYISINSFFSTSLLLNVAEMYLNKHNCNDEVSILFEIIADPKLPGGVRPFANITTFSQFPEEREVLFMAGSIFRVTDVIIANPFSTVKMELCSENDNHLKTIFESLRIEYGGEQAGKDKEASLNSLGIVLFNMNKYDTANRFFRRIYNESSADDPNRARYCMNIGNVALHTGRYRESAEWYDRALKFCESHKFIDHPIQANIHLVRGNLYQKQHRRRQALDSYNKALAIYRKTFGENHSRIGTCYANMAGLFERRKYYRTALEYHERALNVAEQTLPTAHPGLIPYHIGFAELLLDLRHRDLHRALNHAEKALDIAKKSMPSEHPGILCVYATLGRVYESMKDFEHSRFWYNKVYALKYLKTADGHIQRKWNTRKDFICIRCHRSMWIYQSFEWMKDTKLNCFIFHEFGSFIMNIVRYCCHY</sequence>
<name>A0A816N0Y2_9BILA</name>
<dbReference type="EMBL" id="CAJNRF010001763">
    <property type="protein sequence ID" value="CAF2026119.1"/>
    <property type="molecule type" value="Genomic_DNA"/>
</dbReference>
<dbReference type="Pfam" id="PF13374">
    <property type="entry name" value="TPR_10"/>
    <property type="match status" value="1"/>
</dbReference>
<dbReference type="PROSITE" id="PS50005">
    <property type="entry name" value="TPR"/>
    <property type="match status" value="1"/>
</dbReference>
<dbReference type="InterPro" id="IPR011990">
    <property type="entry name" value="TPR-like_helical_dom_sf"/>
</dbReference>
<organism evidence="4 6">
    <name type="scientific">Rotaria magnacalcarata</name>
    <dbReference type="NCBI Taxonomy" id="392030"/>
    <lineage>
        <taxon>Eukaryota</taxon>
        <taxon>Metazoa</taxon>
        <taxon>Spiralia</taxon>
        <taxon>Gnathifera</taxon>
        <taxon>Rotifera</taxon>
        <taxon>Eurotatoria</taxon>
        <taxon>Bdelloidea</taxon>
        <taxon>Philodinida</taxon>
        <taxon>Philodinidae</taxon>
        <taxon>Rotaria</taxon>
    </lineage>
</organism>
<dbReference type="Gene3D" id="3.90.176.10">
    <property type="entry name" value="Toxin ADP-ribosyltransferase, Chain A, domain 1"/>
    <property type="match status" value="1"/>
</dbReference>
<dbReference type="PANTHER" id="PTHR45641:SF19">
    <property type="entry name" value="NEPHROCYSTIN-3"/>
    <property type="match status" value="1"/>
</dbReference>
<dbReference type="Proteomes" id="UP000663866">
    <property type="component" value="Unassembled WGS sequence"/>
</dbReference>
<evidence type="ECO:0000256" key="1">
    <source>
        <dbReference type="ARBA" id="ARBA00022737"/>
    </source>
</evidence>
<dbReference type="SMART" id="SM00028">
    <property type="entry name" value="TPR"/>
    <property type="match status" value="5"/>
</dbReference>
<dbReference type="Proteomes" id="UP000663856">
    <property type="component" value="Unassembled WGS sequence"/>
</dbReference>
<evidence type="ECO:0000256" key="3">
    <source>
        <dbReference type="PROSITE-ProRule" id="PRU00339"/>
    </source>
</evidence>
<reference evidence="4" key="1">
    <citation type="submission" date="2021-02" db="EMBL/GenBank/DDBJ databases">
        <authorList>
            <person name="Nowell W R."/>
        </authorList>
    </citation>
    <scope>NUCLEOTIDE SEQUENCE</scope>
</reference>
<keyword evidence="7" id="KW-1185">Reference proteome</keyword>
<accession>A0A816N0Y2</accession>
<evidence type="ECO:0000313" key="6">
    <source>
        <dbReference type="Proteomes" id="UP000663856"/>
    </source>
</evidence>
<evidence type="ECO:0000313" key="7">
    <source>
        <dbReference type="Proteomes" id="UP000663866"/>
    </source>
</evidence>
<dbReference type="InterPro" id="IPR019734">
    <property type="entry name" value="TPR_rpt"/>
</dbReference>
<protein>
    <submittedName>
        <fullName evidence="4">Uncharacterized protein</fullName>
    </submittedName>
</protein>
<evidence type="ECO:0000313" key="5">
    <source>
        <dbReference type="EMBL" id="CAF4232387.1"/>
    </source>
</evidence>
<dbReference type="PROSITE" id="PS51996">
    <property type="entry name" value="TR_MART"/>
    <property type="match status" value="1"/>
</dbReference>
<keyword evidence="1" id="KW-0677">Repeat</keyword>
<dbReference type="AlphaFoldDB" id="A0A816N0Y2"/>
<comment type="caution">
    <text evidence="4">The sequence shown here is derived from an EMBL/GenBank/DDBJ whole genome shotgun (WGS) entry which is preliminary data.</text>
</comment>
<dbReference type="SUPFAM" id="SSF48452">
    <property type="entry name" value="TPR-like"/>
    <property type="match status" value="1"/>
</dbReference>
<evidence type="ECO:0000313" key="4">
    <source>
        <dbReference type="EMBL" id="CAF2026119.1"/>
    </source>
</evidence>
<gene>
    <name evidence="5" type="ORF">OVN521_LOCUS28049</name>
    <name evidence="4" type="ORF">WKI299_LOCUS6069</name>
</gene>
<proteinExistence type="predicted"/>